<dbReference type="AlphaFoldDB" id="A0A8J7FCH4"/>
<dbReference type="SUPFAM" id="SSF47226">
    <property type="entry name" value="Histidine-containing phosphotransfer domain, HPT domain"/>
    <property type="match status" value="1"/>
</dbReference>
<feature type="domain" description="PAC" evidence="19">
    <location>
        <begin position="341"/>
        <end position="392"/>
    </location>
</feature>
<evidence type="ECO:0000313" key="22">
    <source>
        <dbReference type="Proteomes" id="UP000640333"/>
    </source>
</evidence>
<dbReference type="Gene3D" id="1.20.120.160">
    <property type="entry name" value="HPT domain"/>
    <property type="match status" value="1"/>
</dbReference>
<dbReference type="SMART" id="SM00073">
    <property type="entry name" value="HPT"/>
    <property type="match status" value="1"/>
</dbReference>
<evidence type="ECO:0000259" key="19">
    <source>
        <dbReference type="PROSITE" id="PS50113"/>
    </source>
</evidence>
<keyword evidence="4" id="KW-1003">Cell membrane</keyword>
<evidence type="ECO:0000313" key="21">
    <source>
        <dbReference type="EMBL" id="MBE9397161.1"/>
    </source>
</evidence>
<keyword evidence="6" id="KW-0808">Transferase</keyword>
<dbReference type="Gene3D" id="3.40.50.2300">
    <property type="match status" value="1"/>
</dbReference>
<dbReference type="CDD" id="cd17546">
    <property type="entry name" value="REC_hyHK_CKI1_RcsC-like"/>
    <property type="match status" value="1"/>
</dbReference>
<dbReference type="RefSeq" id="WP_193952707.1">
    <property type="nucleotide sequence ID" value="NZ_JADEYS010000006.1"/>
</dbReference>
<dbReference type="PANTHER" id="PTHR45339:SF1">
    <property type="entry name" value="HYBRID SIGNAL TRANSDUCTION HISTIDINE KINASE J"/>
    <property type="match status" value="1"/>
</dbReference>
<dbReference type="SMART" id="SM00388">
    <property type="entry name" value="HisKA"/>
    <property type="match status" value="1"/>
</dbReference>
<dbReference type="Pfam" id="PF00989">
    <property type="entry name" value="PAS"/>
    <property type="match status" value="1"/>
</dbReference>
<dbReference type="GO" id="GO:0000155">
    <property type="term" value="F:phosphorelay sensor kinase activity"/>
    <property type="evidence" value="ECO:0007669"/>
    <property type="project" value="InterPro"/>
</dbReference>
<feature type="domain" description="PAS" evidence="18">
    <location>
        <begin position="151"/>
        <end position="206"/>
    </location>
</feature>
<dbReference type="Pfam" id="PF00072">
    <property type="entry name" value="Response_reg"/>
    <property type="match status" value="1"/>
</dbReference>
<dbReference type="PROSITE" id="PS50110">
    <property type="entry name" value="RESPONSE_REGULATORY"/>
    <property type="match status" value="1"/>
</dbReference>
<dbReference type="InterPro" id="IPR003661">
    <property type="entry name" value="HisK_dim/P_dom"/>
</dbReference>
<dbReference type="GO" id="GO:0005524">
    <property type="term" value="F:ATP binding"/>
    <property type="evidence" value="ECO:0007669"/>
    <property type="project" value="UniProtKB-KW"/>
</dbReference>
<dbReference type="EC" id="2.7.13.3" evidence="3"/>
<dbReference type="InterPro" id="IPR001789">
    <property type="entry name" value="Sig_transdc_resp-reg_receiver"/>
</dbReference>
<protein>
    <recommendedName>
        <fullName evidence="3">histidine kinase</fullName>
        <ecNumber evidence="3">2.7.13.3</ecNumber>
    </recommendedName>
</protein>
<dbReference type="Pfam" id="PF02518">
    <property type="entry name" value="HATPase_c"/>
    <property type="match status" value="1"/>
</dbReference>
<evidence type="ECO:0000256" key="12">
    <source>
        <dbReference type="ARBA" id="ARBA00023012"/>
    </source>
</evidence>
<evidence type="ECO:0000256" key="2">
    <source>
        <dbReference type="ARBA" id="ARBA00004651"/>
    </source>
</evidence>
<dbReference type="Proteomes" id="UP000640333">
    <property type="component" value="Unassembled WGS sequence"/>
</dbReference>
<dbReference type="Pfam" id="PF13426">
    <property type="entry name" value="PAS_9"/>
    <property type="match status" value="1"/>
</dbReference>
<dbReference type="InterPro" id="IPR008207">
    <property type="entry name" value="Sig_transdc_His_kin_Hpt_dom"/>
</dbReference>
<evidence type="ECO:0000256" key="8">
    <source>
        <dbReference type="ARBA" id="ARBA00022741"/>
    </source>
</evidence>
<keyword evidence="7" id="KW-0812">Transmembrane</keyword>
<dbReference type="CDD" id="cd16922">
    <property type="entry name" value="HATPase_EvgS-ArcB-TorS-like"/>
    <property type="match status" value="1"/>
</dbReference>
<feature type="domain" description="PAC" evidence="19">
    <location>
        <begin position="209"/>
        <end position="261"/>
    </location>
</feature>
<accession>A0A8J7FCH4</accession>
<evidence type="ECO:0000256" key="3">
    <source>
        <dbReference type="ARBA" id="ARBA00012438"/>
    </source>
</evidence>
<dbReference type="CDD" id="cd00082">
    <property type="entry name" value="HisKA"/>
    <property type="match status" value="1"/>
</dbReference>
<evidence type="ECO:0000259" key="16">
    <source>
        <dbReference type="PROSITE" id="PS50109"/>
    </source>
</evidence>
<dbReference type="SMART" id="SM00448">
    <property type="entry name" value="REC"/>
    <property type="match status" value="1"/>
</dbReference>
<dbReference type="InterPro" id="IPR000700">
    <property type="entry name" value="PAS-assoc_C"/>
</dbReference>
<dbReference type="SUPFAM" id="SSF52172">
    <property type="entry name" value="CheY-like"/>
    <property type="match status" value="1"/>
</dbReference>
<evidence type="ECO:0000256" key="15">
    <source>
        <dbReference type="PROSITE-ProRule" id="PRU00169"/>
    </source>
</evidence>
<dbReference type="InterPro" id="IPR004358">
    <property type="entry name" value="Sig_transdc_His_kin-like_C"/>
</dbReference>
<evidence type="ECO:0000256" key="11">
    <source>
        <dbReference type="ARBA" id="ARBA00022989"/>
    </source>
</evidence>
<dbReference type="PROSITE" id="PS50113">
    <property type="entry name" value="PAC"/>
    <property type="match status" value="2"/>
</dbReference>
<feature type="domain" description="PAS" evidence="18">
    <location>
        <begin position="262"/>
        <end position="314"/>
    </location>
</feature>
<evidence type="ECO:0000259" key="20">
    <source>
        <dbReference type="PROSITE" id="PS50894"/>
    </source>
</evidence>
<dbReference type="InterPro" id="IPR003594">
    <property type="entry name" value="HATPase_dom"/>
</dbReference>
<dbReference type="PROSITE" id="PS50109">
    <property type="entry name" value="HIS_KIN"/>
    <property type="match status" value="1"/>
</dbReference>
<proteinExistence type="predicted"/>
<feature type="domain" description="HPt" evidence="20">
    <location>
        <begin position="945"/>
        <end position="1038"/>
    </location>
</feature>
<dbReference type="PROSITE" id="PS50894">
    <property type="entry name" value="HPT"/>
    <property type="match status" value="1"/>
</dbReference>
<feature type="domain" description="Histidine kinase" evidence="16">
    <location>
        <begin position="410"/>
        <end position="631"/>
    </location>
</feature>
<evidence type="ECO:0000256" key="4">
    <source>
        <dbReference type="ARBA" id="ARBA00022475"/>
    </source>
</evidence>
<name>A0A8J7FCH4_9GAMM</name>
<sequence length="1122" mass="124412">MHRLLSRQLKLTSQLEKVPRGSGEIELIVGELLRGPDPAAAFSALLEKVNQSYKQFDRDIKLRTASLQQTHQELDGVNESLRTEAHIQQELINSLEDNIESLLTSSGRRPDARKLAANELPDVFAQLLQESQLAKMELEYQKYALDEHAIVSITDAQGNILYANKQFCALSGYSEEELKGQNHRVIKSDEHDAELYHNLWQTISRGDTWHGELKNRSRYGSDYWVSATITPIIGEDGKPERYISIRTDITAQKVLEQKLEHERRFLDKLANTLGEGVYALDNDGTCIFVNDEASVLLGWPKEVLTGNRIHDLIHYRRANGEPLPASRCPIKRVNETLENYHSDQEYFIRQSGEGFPVEVTSVPLIHDEQAFGSVAVFKDISQRRQDELERQRALERAEAATRAKSEFLANMSHEIRTPMNAIIGLSHLALTTELDRQQAGYVEKIQGSAQNLLGIINDILDFSKIEAGSLHIESVRFSLDQLLREVYDLNQGHAEDKGLSFSMSRSFDIPDQLIGDPVRVSQILVNLISNAVKFTERGAVTVRLEVVQLDDHYLRLAIEVQDTGIGISEEYQDKLFEAFTQADTSTTRKYGGTGLGLSICRQLTQLMGGCIGIRSTPGRGTTFSVELPFIVAGADTELNKQFAGKRLLLLGGDAKFEQQLQRLGLALSSYSLDLEVLSDLPDVLALTPVDAAIVVDPLDNRFGILDYLASLRDRLPEIGMWPTIVFTSPRNARALSQGVVGFDIRTCSELITLSTLFDTLQDVLKPNLKVLPEPQLVSREAVQGQLRGMTVLLAEDNPINTEVAKTMLEKMGASVLCAVNGQEALELLEEHIFDVVLMDLQMPVMDGYTAVAHLRSDSRFAHLPVIALTAHAMSGDRERSLEAGMDDHITKPIDPDRLFQTLLKWTRVIPVNMESESVLEVPATSLPNKLPGLEIKSALSRVSGDQMLYTKLLQQYLTNYSDLLASIEHHLGAKDFDGLGAYAHGLKGVAATLGASRLQAVAAQLEALNALPKDGGISLLLDVEQASAETAESMQQVIQQVQNQSAEEKRPIAQGLDLLAILQKLQPLLESGDINALETAAELLGCGNLSSQQQKLVQELQEATQGFNFEHAQVLLNELLEL</sequence>
<dbReference type="Gene3D" id="1.10.287.130">
    <property type="match status" value="1"/>
</dbReference>
<dbReference type="CDD" id="cd00088">
    <property type="entry name" value="HPT"/>
    <property type="match status" value="1"/>
</dbReference>
<keyword evidence="11" id="KW-1133">Transmembrane helix</keyword>
<dbReference type="InterPro" id="IPR005467">
    <property type="entry name" value="His_kinase_dom"/>
</dbReference>
<dbReference type="InterPro" id="IPR000014">
    <property type="entry name" value="PAS"/>
</dbReference>
<dbReference type="PROSITE" id="PS50112">
    <property type="entry name" value="PAS"/>
    <property type="match status" value="2"/>
</dbReference>
<dbReference type="InterPro" id="IPR001610">
    <property type="entry name" value="PAC"/>
</dbReference>
<dbReference type="CDD" id="cd00130">
    <property type="entry name" value="PAS"/>
    <property type="match status" value="2"/>
</dbReference>
<dbReference type="PRINTS" id="PR00344">
    <property type="entry name" value="BCTRLSENSOR"/>
</dbReference>
<comment type="catalytic activity">
    <reaction evidence="1">
        <text>ATP + protein L-histidine = ADP + protein N-phospho-L-histidine.</text>
        <dbReference type="EC" id="2.7.13.3"/>
    </reaction>
</comment>
<evidence type="ECO:0000259" key="17">
    <source>
        <dbReference type="PROSITE" id="PS50110"/>
    </source>
</evidence>
<dbReference type="PANTHER" id="PTHR45339">
    <property type="entry name" value="HYBRID SIGNAL TRANSDUCTION HISTIDINE KINASE J"/>
    <property type="match status" value="1"/>
</dbReference>
<comment type="caution">
    <text evidence="21">The sequence shown here is derived from an EMBL/GenBank/DDBJ whole genome shotgun (WGS) entry which is preliminary data.</text>
</comment>
<dbReference type="InterPro" id="IPR011006">
    <property type="entry name" value="CheY-like_superfamily"/>
</dbReference>
<dbReference type="InterPro" id="IPR036641">
    <property type="entry name" value="HPT_dom_sf"/>
</dbReference>
<dbReference type="EMBL" id="JADEYS010000006">
    <property type="protein sequence ID" value="MBE9397161.1"/>
    <property type="molecule type" value="Genomic_DNA"/>
</dbReference>
<feature type="modified residue" description="Phosphohistidine" evidence="14">
    <location>
        <position position="984"/>
    </location>
</feature>
<evidence type="ECO:0000256" key="9">
    <source>
        <dbReference type="ARBA" id="ARBA00022777"/>
    </source>
</evidence>
<evidence type="ECO:0000256" key="7">
    <source>
        <dbReference type="ARBA" id="ARBA00022692"/>
    </source>
</evidence>
<dbReference type="GO" id="GO:0006355">
    <property type="term" value="P:regulation of DNA-templated transcription"/>
    <property type="evidence" value="ECO:0007669"/>
    <property type="project" value="InterPro"/>
</dbReference>
<keyword evidence="22" id="KW-1185">Reference proteome</keyword>
<keyword evidence="12" id="KW-0902">Two-component regulatory system</keyword>
<feature type="domain" description="Response regulatory" evidence="17">
    <location>
        <begin position="790"/>
        <end position="906"/>
    </location>
</feature>
<evidence type="ECO:0000256" key="5">
    <source>
        <dbReference type="ARBA" id="ARBA00022553"/>
    </source>
</evidence>
<dbReference type="NCBIfam" id="TIGR00229">
    <property type="entry name" value="sensory_box"/>
    <property type="match status" value="2"/>
</dbReference>
<keyword evidence="10" id="KW-0067">ATP-binding</keyword>
<comment type="subcellular location">
    <subcellularLocation>
        <location evidence="2">Cell membrane</location>
        <topology evidence="2">Multi-pass membrane protein</topology>
    </subcellularLocation>
</comment>
<dbReference type="SUPFAM" id="SSF55874">
    <property type="entry name" value="ATPase domain of HSP90 chaperone/DNA topoisomerase II/histidine kinase"/>
    <property type="match status" value="1"/>
</dbReference>
<evidence type="ECO:0000256" key="6">
    <source>
        <dbReference type="ARBA" id="ARBA00022679"/>
    </source>
</evidence>
<evidence type="ECO:0000256" key="13">
    <source>
        <dbReference type="ARBA" id="ARBA00023136"/>
    </source>
</evidence>
<dbReference type="SMART" id="SM00086">
    <property type="entry name" value="PAC"/>
    <property type="match status" value="2"/>
</dbReference>
<dbReference type="FunFam" id="1.10.287.130:FF:000003">
    <property type="entry name" value="Histidine kinase"/>
    <property type="match status" value="1"/>
</dbReference>
<evidence type="ECO:0000256" key="14">
    <source>
        <dbReference type="PROSITE-ProRule" id="PRU00110"/>
    </source>
</evidence>
<keyword evidence="9" id="KW-0418">Kinase</keyword>
<evidence type="ECO:0000259" key="18">
    <source>
        <dbReference type="PROSITE" id="PS50112"/>
    </source>
</evidence>
<dbReference type="InterPro" id="IPR035965">
    <property type="entry name" value="PAS-like_dom_sf"/>
</dbReference>
<dbReference type="InterPro" id="IPR036097">
    <property type="entry name" value="HisK_dim/P_sf"/>
</dbReference>
<dbReference type="InterPro" id="IPR013767">
    <property type="entry name" value="PAS_fold"/>
</dbReference>
<dbReference type="InterPro" id="IPR036890">
    <property type="entry name" value="HATPase_C_sf"/>
</dbReference>
<organism evidence="21 22">
    <name type="scientific">Pontibacterium sinense</name>
    <dbReference type="NCBI Taxonomy" id="2781979"/>
    <lineage>
        <taxon>Bacteria</taxon>
        <taxon>Pseudomonadati</taxon>
        <taxon>Pseudomonadota</taxon>
        <taxon>Gammaproteobacteria</taxon>
        <taxon>Oceanospirillales</taxon>
        <taxon>Oceanospirillaceae</taxon>
        <taxon>Pontibacterium</taxon>
    </lineage>
</organism>
<dbReference type="Gene3D" id="3.30.450.20">
    <property type="entry name" value="PAS domain"/>
    <property type="match status" value="2"/>
</dbReference>
<evidence type="ECO:0000256" key="10">
    <source>
        <dbReference type="ARBA" id="ARBA00022840"/>
    </source>
</evidence>
<dbReference type="Pfam" id="PF00512">
    <property type="entry name" value="HisKA"/>
    <property type="match status" value="1"/>
</dbReference>
<dbReference type="Pfam" id="PF01627">
    <property type="entry name" value="Hpt"/>
    <property type="match status" value="1"/>
</dbReference>
<feature type="modified residue" description="4-aspartylphosphate" evidence="15">
    <location>
        <position position="839"/>
    </location>
</feature>
<dbReference type="GO" id="GO:0005886">
    <property type="term" value="C:plasma membrane"/>
    <property type="evidence" value="ECO:0007669"/>
    <property type="project" value="UniProtKB-SubCell"/>
</dbReference>
<keyword evidence="13" id="KW-0472">Membrane</keyword>
<evidence type="ECO:0000256" key="1">
    <source>
        <dbReference type="ARBA" id="ARBA00000085"/>
    </source>
</evidence>
<gene>
    <name evidence="21" type="ORF">IOQ59_07810</name>
</gene>
<dbReference type="FunFam" id="3.30.565.10:FF:000010">
    <property type="entry name" value="Sensor histidine kinase RcsC"/>
    <property type="match status" value="1"/>
</dbReference>
<dbReference type="SMART" id="SM00091">
    <property type="entry name" value="PAS"/>
    <property type="match status" value="2"/>
</dbReference>
<dbReference type="SMART" id="SM00387">
    <property type="entry name" value="HATPase_c"/>
    <property type="match status" value="1"/>
</dbReference>
<keyword evidence="8" id="KW-0547">Nucleotide-binding</keyword>
<reference evidence="21" key="1">
    <citation type="submission" date="2020-10" db="EMBL/GenBank/DDBJ databases">
        <title>Bacterium isolated from coastal waters sediment.</title>
        <authorList>
            <person name="Chen R.-J."/>
            <person name="Lu D.-C."/>
            <person name="Zhu K.-L."/>
            <person name="Du Z.-J."/>
        </authorList>
    </citation>
    <scope>NUCLEOTIDE SEQUENCE</scope>
    <source>
        <strain evidence="21">N1Y112</strain>
    </source>
</reference>
<dbReference type="SUPFAM" id="SSF47384">
    <property type="entry name" value="Homodimeric domain of signal transducing histidine kinase"/>
    <property type="match status" value="1"/>
</dbReference>
<dbReference type="Gene3D" id="3.30.565.10">
    <property type="entry name" value="Histidine kinase-like ATPase, C-terminal domain"/>
    <property type="match status" value="1"/>
</dbReference>
<dbReference type="SUPFAM" id="SSF55785">
    <property type="entry name" value="PYP-like sensor domain (PAS domain)"/>
    <property type="match status" value="2"/>
</dbReference>
<keyword evidence="5 15" id="KW-0597">Phosphoprotein</keyword>